<dbReference type="RefSeq" id="WP_003658722.1">
    <property type="nucleotide sequence ID" value="NZ_CP020400.2"/>
</dbReference>
<dbReference type="Proteomes" id="UP000268436">
    <property type="component" value="Unassembled WGS sequence"/>
</dbReference>
<gene>
    <name evidence="1" type="ORF">EJK54_0421</name>
</gene>
<name>A0ABY0BKE2_MORCA</name>
<accession>A0ABY0BKE2</accession>
<protein>
    <submittedName>
        <fullName evidence="1">Uncharacterized protein</fullName>
    </submittedName>
</protein>
<dbReference type="EMBL" id="RYER01000016">
    <property type="protein sequence ID" value="RUO16632.1"/>
    <property type="molecule type" value="Genomic_DNA"/>
</dbReference>
<proteinExistence type="predicted"/>
<organism evidence="1 2">
    <name type="scientific">Moraxella catarrhalis</name>
    <name type="common">Branhamella catarrhalis</name>
    <dbReference type="NCBI Taxonomy" id="480"/>
    <lineage>
        <taxon>Bacteria</taxon>
        <taxon>Pseudomonadati</taxon>
        <taxon>Pseudomonadota</taxon>
        <taxon>Gammaproteobacteria</taxon>
        <taxon>Moraxellales</taxon>
        <taxon>Moraxellaceae</taxon>
        <taxon>Moraxella</taxon>
    </lineage>
</organism>
<keyword evidence="2" id="KW-1185">Reference proteome</keyword>
<evidence type="ECO:0000313" key="2">
    <source>
        <dbReference type="Proteomes" id="UP000268436"/>
    </source>
</evidence>
<reference evidence="1 2" key="1">
    <citation type="submission" date="2018-12" db="EMBL/GenBank/DDBJ databases">
        <title>Persistence of Moraxella catarrhalis in Chronic Obstructive Pulmonary Disease and Regulation of the Hag/MID Adhesin.</title>
        <authorList>
            <person name="Murphy T."/>
            <person name="Zhao X."/>
            <person name="Vyas G."/>
            <person name="Aluvathingal J."/>
            <person name="Nadendla S."/>
            <person name="Tallon L."/>
            <person name="Tettelin H."/>
        </authorList>
    </citation>
    <scope>NUCLEOTIDE SEQUENCE [LARGE SCALE GENOMIC DNA]</scope>
    <source>
        <strain evidence="1 2">173P27B1</strain>
    </source>
</reference>
<comment type="caution">
    <text evidence="1">The sequence shown here is derived from an EMBL/GenBank/DDBJ whole genome shotgun (WGS) entry which is preliminary data.</text>
</comment>
<sequence length="82" mass="9938">MLNFQQKQELFFNCLNEKNNSYSDDIRKEILFYFDFLENDLGFLNRFSSEIEIKNFTNMLVSKIIMNEYQDGVHNIIENYCC</sequence>
<evidence type="ECO:0000313" key="1">
    <source>
        <dbReference type="EMBL" id="RUO16632.1"/>
    </source>
</evidence>